<reference evidence="1" key="1">
    <citation type="submission" date="2023-10" db="EMBL/GenBank/DDBJ databases">
        <title>Genome assemblies of two species of porcelain crab, Petrolisthes cinctipes and Petrolisthes manimaculis (Anomura: Porcellanidae).</title>
        <authorList>
            <person name="Angst P."/>
        </authorList>
    </citation>
    <scope>NUCLEOTIDE SEQUENCE</scope>
    <source>
        <strain evidence="1">PB745_01</strain>
        <tissue evidence="1">Gill</tissue>
    </source>
</reference>
<protein>
    <submittedName>
        <fullName evidence="1">Uncharacterized protein</fullName>
    </submittedName>
</protein>
<proteinExistence type="predicted"/>
<comment type="caution">
    <text evidence="1">The sequence shown here is derived from an EMBL/GenBank/DDBJ whole genome shotgun (WGS) entry which is preliminary data.</text>
</comment>
<evidence type="ECO:0000313" key="2">
    <source>
        <dbReference type="Proteomes" id="UP001286313"/>
    </source>
</evidence>
<dbReference type="AlphaFoldDB" id="A0AAE1BFJ2"/>
<accession>A0AAE1BFJ2</accession>
<dbReference type="Proteomes" id="UP001286313">
    <property type="component" value="Unassembled WGS sequence"/>
</dbReference>
<sequence>MGVCVEGVAAAAAVAVGVGAGAGAEGVVVMEEGSGGMQVDERRSCAYFRGELVHQPTVASGDSDEAKQDLVTVDEKGRQRIRCIKEDSCFSYWNYTINPDTNTSVITWLARGE</sequence>
<dbReference type="EMBL" id="JAWQEG010008822">
    <property type="protein sequence ID" value="KAK3849575.1"/>
    <property type="molecule type" value="Genomic_DNA"/>
</dbReference>
<gene>
    <name evidence="1" type="ORF">Pcinc_043677</name>
</gene>
<keyword evidence="2" id="KW-1185">Reference proteome</keyword>
<organism evidence="1 2">
    <name type="scientific">Petrolisthes cinctipes</name>
    <name type="common">Flat porcelain crab</name>
    <dbReference type="NCBI Taxonomy" id="88211"/>
    <lineage>
        <taxon>Eukaryota</taxon>
        <taxon>Metazoa</taxon>
        <taxon>Ecdysozoa</taxon>
        <taxon>Arthropoda</taxon>
        <taxon>Crustacea</taxon>
        <taxon>Multicrustacea</taxon>
        <taxon>Malacostraca</taxon>
        <taxon>Eumalacostraca</taxon>
        <taxon>Eucarida</taxon>
        <taxon>Decapoda</taxon>
        <taxon>Pleocyemata</taxon>
        <taxon>Anomura</taxon>
        <taxon>Galatheoidea</taxon>
        <taxon>Porcellanidae</taxon>
        <taxon>Petrolisthes</taxon>
    </lineage>
</organism>
<name>A0AAE1BFJ2_PETCI</name>
<evidence type="ECO:0000313" key="1">
    <source>
        <dbReference type="EMBL" id="KAK3849575.1"/>
    </source>
</evidence>